<dbReference type="SUPFAM" id="SSF55961">
    <property type="entry name" value="Bet v1-like"/>
    <property type="match status" value="1"/>
</dbReference>
<evidence type="ECO:0000313" key="1">
    <source>
        <dbReference type="EMBL" id="MBL0685095.1"/>
    </source>
</evidence>
<dbReference type="RefSeq" id="WP_201922731.1">
    <property type="nucleotide sequence ID" value="NZ_BAABAX010000020.1"/>
</dbReference>
<dbReference type="EMBL" id="JAERQJ010000007">
    <property type="protein sequence ID" value="MBL0685095.1"/>
    <property type="molecule type" value="Genomic_DNA"/>
</dbReference>
<comment type="caution">
    <text evidence="1">The sequence shown here is derived from an EMBL/GenBank/DDBJ whole genome shotgun (WGS) entry which is preliminary data.</text>
</comment>
<protein>
    <submittedName>
        <fullName evidence="1">SRPBCC family protein</fullName>
    </submittedName>
</protein>
<gene>
    <name evidence="1" type="ORF">JJQ60_16305</name>
</gene>
<dbReference type="Gene3D" id="3.30.530.20">
    <property type="match status" value="1"/>
</dbReference>
<evidence type="ECO:0000313" key="2">
    <source>
        <dbReference type="Proteomes" id="UP000651057"/>
    </source>
</evidence>
<dbReference type="CDD" id="cd07820">
    <property type="entry name" value="SRPBCC_3"/>
    <property type="match status" value="1"/>
</dbReference>
<accession>A0A937A059</accession>
<dbReference type="Proteomes" id="UP000651057">
    <property type="component" value="Unassembled WGS sequence"/>
</dbReference>
<dbReference type="InterPro" id="IPR023393">
    <property type="entry name" value="START-like_dom_sf"/>
</dbReference>
<sequence length="152" mass="17900">MTTIHLKTIINSSIKKVFDLSRNIDFHVYTASKTKEQAIEGTISGLIGLDETVTWRGKHFGLYLTHRSKITSFDSPNRFTDEMIQGHFKYFKHEHIFHRTSKGTEMIDILRYETPYGIFGKAFNHVFLKKYLTHFLISRNQFIKSHLEMCRP</sequence>
<keyword evidence="2" id="KW-1185">Reference proteome</keyword>
<name>A0A937A059_9FLAO</name>
<dbReference type="AlphaFoldDB" id="A0A937A059"/>
<proteinExistence type="predicted"/>
<reference evidence="1" key="1">
    <citation type="submission" date="2021-01" db="EMBL/GenBank/DDBJ databases">
        <authorList>
            <person name="Zhong Y.L."/>
        </authorList>
    </citation>
    <scope>NUCLEOTIDE SEQUENCE</scope>
    <source>
        <strain evidence="1">KCTC 23302</strain>
    </source>
</reference>
<organism evidence="1 2">
    <name type="scientific">Aquimarina mytili</name>
    <dbReference type="NCBI Taxonomy" id="874423"/>
    <lineage>
        <taxon>Bacteria</taxon>
        <taxon>Pseudomonadati</taxon>
        <taxon>Bacteroidota</taxon>
        <taxon>Flavobacteriia</taxon>
        <taxon>Flavobacteriales</taxon>
        <taxon>Flavobacteriaceae</taxon>
        <taxon>Aquimarina</taxon>
    </lineage>
</organism>